<dbReference type="SUPFAM" id="SSF46785">
    <property type="entry name" value="Winged helix' DNA-binding domain"/>
    <property type="match status" value="1"/>
</dbReference>
<comment type="similarity">
    <text evidence="1">Belongs to the LysR transcriptional regulatory family.</text>
</comment>
<dbReference type="PANTHER" id="PTHR30126:SF64">
    <property type="entry name" value="HTH-TYPE TRANSCRIPTIONAL REGULATOR CITR"/>
    <property type="match status" value="1"/>
</dbReference>
<evidence type="ECO:0000256" key="1">
    <source>
        <dbReference type="ARBA" id="ARBA00009437"/>
    </source>
</evidence>
<keyword evidence="7" id="KW-1185">Reference proteome</keyword>
<dbReference type="AlphaFoldDB" id="A0A1M6GPY5"/>
<name>A0A1M6GPY5_9FIRM</name>
<proteinExistence type="inferred from homology"/>
<dbReference type="FunFam" id="1.10.10.10:FF:000001">
    <property type="entry name" value="LysR family transcriptional regulator"/>
    <property type="match status" value="1"/>
</dbReference>
<dbReference type="InterPro" id="IPR036390">
    <property type="entry name" value="WH_DNA-bd_sf"/>
</dbReference>
<keyword evidence="2" id="KW-0805">Transcription regulation</keyword>
<keyword evidence="3 6" id="KW-0238">DNA-binding</keyword>
<dbReference type="Pfam" id="PF03466">
    <property type="entry name" value="LysR_substrate"/>
    <property type="match status" value="1"/>
</dbReference>
<dbReference type="EMBL" id="FQZS01000016">
    <property type="protein sequence ID" value="SHJ12011.1"/>
    <property type="molecule type" value="Genomic_DNA"/>
</dbReference>
<dbReference type="OrthoDB" id="9785745at2"/>
<dbReference type="PRINTS" id="PR00039">
    <property type="entry name" value="HTHLYSR"/>
</dbReference>
<keyword evidence="4" id="KW-0804">Transcription</keyword>
<dbReference type="InterPro" id="IPR047788">
    <property type="entry name" value="LysR-like_Sec_metab"/>
</dbReference>
<feature type="domain" description="HTH lysR-type" evidence="5">
    <location>
        <begin position="1"/>
        <end position="58"/>
    </location>
</feature>
<accession>A0A1M6GPY5</accession>
<dbReference type="RefSeq" id="WP_073026500.1">
    <property type="nucleotide sequence ID" value="NZ_FQZS01000016.1"/>
</dbReference>
<protein>
    <submittedName>
        <fullName evidence="6">DNA-binding transcriptional regulator, LysR family</fullName>
    </submittedName>
</protein>
<dbReference type="GO" id="GO:0003700">
    <property type="term" value="F:DNA-binding transcription factor activity"/>
    <property type="evidence" value="ECO:0007669"/>
    <property type="project" value="InterPro"/>
</dbReference>
<dbReference type="Gene3D" id="1.10.10.10">
    <property type="entry name" value="Winged helix-like DNA-binding domain superfamily/Winged helix DNA-binding domain"/>
    <property type="match status" value="1"/>
</dbReference>
<dbReference type="SUPFAM" id="SSF53850">
    <property type="entry name" value="Periplasmic binding protein-like II"/>
    <property type="match status" value="1"/>
</dbReference>
<dbReference type="PROSITE" id="PS50931">
    <property type="entry name" value="HTH_LYSR"/>
    <property type="match status" value="1"/>
</dbReference>
<dbReference type="InterPro" id="IPR036388">
    <property type="entry name" value="WH-like_DNA-bd_sf"/>
</dbReference>
<dbReference type="CDD" id="cd08420">
    <property type="entry name" value="PBP2_CysL_like"/>
    <property type="match status" value="1"/>
</dbReference>
<evidence type="ECO:0000256" key="2">
    <source>
        <dbReference type="ARBA" id="ARBA00023015"/>
    </source>
</evidence>
<reference evidence="6 7" key="1">
    <citation type="submission" date="2016-11" db="EMBL/GenBank/DDBJ databases">
        <authorList>
            <person name="Jaros S."/>
            <person name="Januszkiewicz K."/>
            <person name="Wedrychowicz H."/>
        </authorList>
    </citation>
    <scope>NUCLEOTIDE SEQUENCE [LARGE SCALE GENOMIC DNA]</scope>
    <source>
        <strain evidence="6 7">DSM 19022</strain>
    </source>
</reference>
<evidence type="ECO:0000259" key="5">
    <source>
        <dbReference type="PROSITE" id="PS50931"/>
    </source>
</evidence>
<dbReference type="GO" id="GO:0000976">
    <property type="term" value="F:transcription cis-regulatory region binding"/>
    <property type="evidence" value="ECO:0007669"/>
    <property type="project" value="TreeGrafter"/>
</dbReference>
<evidence type="ECO:0000313" key="7">
    <source>
        <dbReference type="Proteomes" id="UP000184442"/>
    </source>
</evidence>
<dbReference type="NCBIfam" id="NF040786">
    <property type="entry name" value="LysR_Sec_metab"/>
    <property type="match status" value="1"/>
</dbReference>
<evidence type="ECO:0000313" key="6">
    <source>
        <dbReference type="EMBL" id="SHJ12011.1"/>
    </source>
</evidence>
<dbReference type="Proteomes" id="UP000184442">
    <property type="component" value="Unassembled WGS sequence"/>
</dbReference>
<evidence type="ECO:0000256" key="3">
    <source>
        <dbReference type="ARBA" id="ARBA00023125"/>
    </source>
</evidence>
<gene>
    <name evidence="6" type="ORF">SAMN02745176_02472</name>
</gene>
<dbReference type="PANTHER" id="PTHR30126">
    <property type="entry name" value="HTH-TYPE TRANSCRIPTIONAL REGULATOR"/>
    <property type="match status" value="1"/>
</dbReference>
<dbReference type="InterPro" id="IPR005119">
    <property type="entry name" value="LysR_subst-bd"/>
</dbReference>
<dbReference type="Gene3D" id="3.40.190.290">
    <property type="match status" value="1"/>
</dbReference>
<evidence type="ECO:0000256" key="4">
    <source>
        <dbReference type="ARBA" id="ARBA00023163"/>
    </source>
</evidence>
<sequence length="306" mass="34923">MDFKQIEAFVYVVRHKSFSKAADAIYLTQPTISAHISSLEKEIGTKLIDRSSKVVLPTKAGKIFYDYALNLMNTRDEAIFSLNEYTNGLTGKIDIAASTVPSQYVIPKLILEFQKKYKNIFFNLVQYDSSQVIEEILDNGFEIGIVGSKVDNDKLKFDRLMEDKMVLITPNHKRFDRKGDNTISIDEVKNENFIFRERGSGTRKEFETRLQKAGIDPKSINVVAQMNSTEAVKQAVSLGLGVSIVSLLSAEDYIKFGLVRAFEIKEFNLNREFYIVYHKNRPQSPIVSKFREFVLDYYNVNSSSSV</sequence>
<dbReference type="Pfam" id="PF00126">
    <property type="entry name" value="HTH_1"/>
    <property type="match status" value="1"/>
</dbReference>
<organism evidence="6 7">
    <name type="scientific">Lutispora thermophila DSM 19022</name>
    <dbReference type="NCBI Taxonomy" id="1122184"/>
    <lineage>
        <taxon>Bacteria</taxon>
        <taxon>Bacillati</taxon>
        <taxon>Bacillota</taxon>
        <taxon>Clostridia</taxon>
        <taxon>Lutisporales</taxon>
        <taxon>Lutisporaceae</taxon>
        <taxon>Lutispora</taxon>
    </lineage>
</organism>
<dbReference type="InterPro" id="IPR000847">
    <property type="entry name" value="LysR_HTH_N"/>
</dbReference>
<dbReference type="STRING" id="1122184.SAMN02745176_02472"/>